<evidence type="ECO:0000256" key="1">
    <source>
        <dbReference type="SAM" id="MobiDB-lite"/>
    </source>
</evidence>
<dbReference type="Gramene" id="TuG1812G0200001283.01.T01">
    <property type="protein sequence ID" value="TuG1812G0200001283.01.T01.cds447968"/>
    <property type="gene ID" value="TuG1812G0200001283.01"/>
</dbReference>
<evidence type="ECO:0000313" key="2">
    <source>
        <dbReference type="EnsemblPlants" id="TuG1812G0200001283.01.T01.cds447968"/>
    </source>
</evidence>
<reference evidence="2" key="2">
    <citation type="submission" date="2018-03" db="EMBL/GenBank/DDBJ databases">
        <title>The Triticum urartu genome reveals the dynamic nature of wheat genome evolution.</title>
        <authorList>
            <person name="Ling H."/>
            <person name="Ma B."/>
            <person name="Shi X."/>
            <person name="Liu H."/>
            <person name="Dong L."/>
            <person name="Sun H."/>
            <person name="Cao Y."/>
            <person name="Gao Q."/>
            <person name="Zheng S."/>
            <person name="Li Y."/>
            <person name="Yu Y."/>
            <person name="Du H."/>
            <person name="Qi M."/>
            <person name="Li Y."/>
            <person name="Yu H."/>
            <person name="Cui Y."/>
            <person name="Wang N."/>
            <person name="Chen C."/>
            <person name="Wu H."/>
            <person name="Zhao Y."/>
            <person name="Zhang J."/>
            <person name="Li Y."/>
            <person name="Zhou W."/>
            <person name="Zhang B."/>
            <person name="Hu W."/>
            <person name="Eijk M."/>
            <person name="Tang J."/>
            <person name="Witsenboer H."/>
            <person name="Zhao S."/>
            <person name="Li Z."/>
            <person name="Zhang A."/>
            <person name="Wang D."/>
            <person name="Liang C."/>
        </authorList>
    </citation>
    <scope>NUCLEOTIDE SEQUENCE [LARGE SCALE GENOMIC DNA]</scope>
    <source>
        <strain evidence="2">cv. G1812</strain>
    </source>
</reference>
<dbReference type="EnsemblPlants" id="TuG1812G0200001283.01.T01">
    <property type="protein sequence ID" value="TuG1812G0200001283.01.T01.cds447968"/>
    <property type="gene ID" value="TuG1812G0200001283.01"/>
</dbReference>
<organism evidence="2 3">
    <name type="scientific">Triticum urartu</name>
    <name type="common">Red wild einkorn</name>
    <name type="synonym">Crithodium urartu</name>
    <dbReference type="NCBI Taxonomy" id="4572"/>
    <lineage>
        <taxon>Eukaryota</taxon>
        <taxon>Viridiplantae</taxon>
        <taxon>Streptophyta</taxon>
        <taxon>Embryophyta</taxon>
        <taxon>Tracheophyta</taxon>
        <taxon>Spermatophyta</taxon>
        <taxon>Magnoliopsida</taxon>
        <taxon>Liliopsida</taxon>
        <taxon>Poales</taxon>
        <taxon>Poaceae</taxon>
        <taxon>BOP clade</taxon>
        <taxon>Pooideae</taxon>
        <taxon>Triticodae</taxon>
        <taxon>Triticeae</taxon>
        <taxon>Triticinae</taxon>
        <taxon>Triticum</taxon>
    </lineage>
</organism>
<accession>A0A8R7PB10</accession>
<feature type="region of interest" description="Disordered" evidence="1">
    <location>
        <begin position="1"/>
        <end position="21"/>
    </location>
</feature>
<proteinExistence type="predicted"/>
<dbReference type="Proteomes" id="UP000015106">
    <property type="component" value="Chromosome 2"/>
</dbReference>
<keyword evidence="3" id="KW-1185">Reference proteome</keyword>
<feature type="compositionally biased region" description="Low complexity" evidence="1">
    <location>
        <begin position="179"/>
        <end position="191"/>
    </location>
</feature>
<protein>
    <submittedName>
        <fullName evidence="2">Uncharacterized protein</fullName>
    </submittedName>
</protein>
<evidence type="ECO:0000313" key="3">
    <source>
        <dbReference type="Proteomes" id="UP000015106"/>
    </source>
</evidence>
<sequence length="211" mass="21716">MALTRTPERASSPATERTSPTTAALETLYGCAVIWPSTPAMLAVQMMLPLRRGAMTRAACLTPAMTPRVLIAMTASKSARSSAPSSGRAREPTMPALLSMMSSLPWRATARSTAAATCALVGDVAAGVGRGVGRQGAAQVVLDVGEHDLGAVPDELRGRRLADAASGAGDHRHLAGQPLGARGRGVAALAGEASHRRRRSATAPSPTKHTH</sequence>
<feature type="region of interest" description="Disordered" evidence="1">
    <location>
        <begin position="163"/>
        <end position="211"/>
    </location>
</feature>
<name>A0A8R7PB10_TRIUA</name>
<feature type="compositionally biased region" description="Polar residues" evidence="1">
    <location>
        <begin position="12"/>
        <end position="21"/>
    </location>
</feature>
<reference evidence="3" key="1">
    <citation type="journal article" date="2013" name="Nature">
        <title>Draft genome of the wheat A-genome progenitor Triticum urartu.</title>
        <authorList>
            <person name="Ling H.Q."/>
            <person name="Zhao S."/>
            <person name="Liu D."/>
            <person name="Wang J."/>
            <person name="Sun H."/>
            <person name="Zhang C."/>
            <person name="Fan H."/>
            <person name="Li D."/>
            <person name="Dong L."/>
            <person name="Tao Y."/>
            <person name="Gao C."/>
            <person name="Wu H."/>
            <person name="Li Y."/>
            <person name="Cui Y."/>
            <person name="Guo X."/>
            <person name="Zheng S."/>
            <person name="Wang B."/>
            <person name="Yu K."/>
            <person name="Liang Q."/>
            <person name="Yang W."/>
            <person name="Lou X."/>
            <person name="Chen J."/>
            <person name="Feng M."/>
            <person name="Jian J."/>
            <person name="Zhang X."/>
            <person name="Luo G."/>
            <person name="Jiang Y."/>
            <person name="Liu J."/>
            <person name="Wang Z."/>
            <person name="Sha Y."/>
            <person name="Zhang B."/>
            <person name="Wu H."/>
            <person name="Tang D."/>
            <person name="Shen Q."/>
            <person name="Xue P."/>
            <person name="Zou S."/>
            <person name="Wang X."/>
            <person name="Liu X."/>
            <person name="Wang F."/>
            <person name="Yang Y."/>
            <person name="An X."/>
            <person name="Dong Z."/>
            <person name="Zhang K."/>
            <person name="Zhang X."/>
            <person name="Luo M.C."/>
            <person name="Dvorak J."/>
            <person name="Tong Y."/>
            <person name="Wang J."/>
            <person name="Yang H."/>
            <person name="Li Z."/>
            <person name="Wang D."/>
            <person name="Zhang A."/>
            <person name="Wang J."/>
        </authorList>
    </citation>
    <scope>NUCLEOTIDE SEQUENCE</scope>
    <source>
        <strain evidence="3">cv. G1812</strain>
    </source>
</reference>
<reference evidence="2" key="3">
    <citation type="submission" date="2022-06" db="UniProtKB">
        <authorList>
            <consortium name="EnsemblPlants"/>
        </authorList>
    </citation>
    <scope>IDENTIFICATION</scope>
</reference>
<feature type="compositionally biased region" description="Polar residues" evidence="1">
    <location>
        <begin position="202"/>
        <end position="211"/>
    </location>
</feature>
<dbReference type="AlphaFoldDB" id="A0A8R7PB10"/>